<dbReference type="OrthoDB" id="276151at2759"/>
<keyword evidence="3" id="KW-0808">Transferase</keyword>
<dbReference type="Gene3D" id="3.40.50.150">
    <property type="entry name" value="Vaccinia Virus protein VP39"/>
    <property type="match status" value="1"/>
</dbReference>
<evidence type="ECO:0000313" key="6">
    <source>
        <dbReference type="Proteomes" id="UP000799302"/>
    </source>
</evidence>
<organism evidence="5 6">
    <name type="scientific">Microthyrium microscopicum</name>
    <dbReference type="NCBI Taxonomy" id="703497"/>
    <lineage>
        <taxon>Eukaryota</taxon>
        <taxon>Fungi</taxon>
        <taxon>Dikarya</taxon>
        <taxon>Ascomycota</taxon>
        <taxon>Pezizomycotina</taxon>
        <taxon>Dothideomycetes</taxon>
        <taxon>Dothideomycetes incertae sedis</taxon>
        <taxon>Microthyriales</taxon>
        <taxon>Microthyriaceae</taxon>
        <taxon>Microthyrium</taxon>
    </lineage>
</organism>
<dbReference type="InterPro" id="IPR029063">
    <property type="entry name" value="SAM-dependent_MTases_sf"/>
</dbReference>
<dbReference type="GO" id="GO:0008757">
    <property type="term" value="F:S-adenosylmethionine-dependent methyltransferase activity"/>
    <property type="evidence" value="ECO:0007669"/>
    <property type="project" value="InterPro"/>
</dbReference>
<evidence type="ECO:0000313" key="5">
    <source>
        <dbReference type="EMBL" id="KAF2672937.1"/>
    </source>
</evidence>
<dbReference type="CDD" id="cd02440">
    <property type="entry name" value="AdoMet_MTases"/>
    <property type="match status" value="1"/>
</dbReference>
<dbReference type="SUPFAM" id="SSF53335">
    <property type="entry name" value="S-adenosyl-L-methionine-dependent methyltransferases"/>
    <property type="match status" value="1"/>
</dbReference>
<evidence type="ECO:0000256" key="1">
    <source>
        <dbReference type="ARBA" id="ARBA00022553"/>
    </source>
</evidence>
<dbReference type="InterPro" id="IPR008854">
    <property type="entry name" value="TPMT"/>
</dbReference>
<dbReference type="Proteomes" id="UP000799302">
    <property type="component" value="Unassembled WGS sequence"/>
</dbReference>
<accession>A0A6A6UND3</accession>
<evidence type="ECO:0000256" key="4">
    <source>
        <dbReference type="ARBA" id="ARBA00022691"/>
    </source>
</evidence>
<keyword evidence="1" id="KW-0597">Phosphoprotein</keyword>
<protein>
    <recommendedName>
        <fullName evidence="7">S-adenosyl-L-methionine-dependent methyltransferase</fullName>
    </recommendedName>
</protein>
<proteinExistence type="predicted"/>
<dbReference type="PROSITE" id="PS51585">
    <property type="entry name" value="SAM_MT_TPMT"/>
    <property type="match status" value="1"/>
</dbReference>
<reference evidence="5" key="1">
    <citation type="journal article" date="2020" name="Stud. Mycol.">
        <title>101 Dothideomycetes genomes: a test case for predicting lifestyles and emergence of pathogens.</title>
        <authorList>
            <person name="Haridas S."/>
            <person name="Albert R."/>
            <person name="Binder M."/>
            <person name="Bloem J."/>
            <person name="Labutti K."/>
            <person name="Salamov A."/>
            <person name="Andreopoulos B."/>
            <person name="Baker S."/>
            <person name="Barry K."/>
            <person name="Bills G."/>
            <person name="Bluhm B."/>
            <person name="Cannon C."/>
            <person name="Castanera R."/>
            <person name="Culley D."/>
            <person name="Daum C."/>
            <person name="Ezra D."/>
            <person name="Gonzalez J."/>
            <person name="Henrissat B."/>
            <person name="Kuo A."/>
            <person name="Liang C."/>
            <person name="Lipzen A."/>
            <person name="Lutzoni F."/>
            <person name="Magnuson J."/>
            <person name="Mondo S."/>
            <person name="Nolan M."/>
            <person name="Ohm R."/>
            <person name="Pangilinan J."/>
            <person name="Park H.-J."/>
            <person name="Ramirez L."/>
            <person name="Alfaro M."/>
            <person name="Sun H."/>
            <person name="Tritt A."/>
            <person name="Yoshinaga Y."/>
            <person name="Zwiers L.-H."/>
            <person name="Turgeon B."/>
            <person name="Goodwin S."/>
            <person name="Spatafora J."/>
            <person name="Crous P."/>
            <person name="Grigoriev I."/>
        </authorList>
    </citation>
    <scope>NUCLEOTIDE SEQUENCE</scope>
    <source>
        <strain evidence="5">CBS 115976</strain>
    </source>
</reference>
<evidence type="ECO:0000256" key="3">
    <source>
        <dbReference type="ARBA" id="ARBA00022679"/>
    </source>
</evidence>
<keyword evidence="6" id="KW-1185">Reference proteome</keyword>
<gene>
    <name evidence="5" type="ORF">BT63DRAFT_421133</name>
</gene>
<keyword evidence="2" id="KW-0489">Methyltransferase</keyword>
<dbReference type="GO" id="GO:0032259">
    <property type="term" value="P:methylation"/>
    <property type="evidence" value="ECO:0007669"/>
    <property type="project" value="UniProtKB-KW"/>
</dbReference>
<evidence type="ECO:0000256" key="2">
    <source>
        <dbReference type="ARBA" id="ARBA00022603"/>
    </source>
</evidence>
<sequence>MASQPALQRLKGHFAESGNTPEAWSALWEQDFKPWERSTSSPALIDALKSHATLQGGLRTNGTRKKALVPGCGTGHDVIVLADAGYDAVGLDGADLAIEAGVKLAEEHKQELGKNGGSAKFVKADFFASEWEKDADALSGFDLIYDYTVSQLTRSSWFMLILVVPVCFESIYASCLG</sequence>
<evidence type="ECO:0008006" key="7">
    <source>
        <dbReference type="Google" id="ProtNLM"/>
    </source>
</evidence>
<keyword evidence="4" id="KW-0949">S-adenosyl-L-methionine</keyword>
<dbReference type="Pfam" id="PF05724">
    <property type="entry name" value="TPMT"/>
    <property type="match status" value="1"/>
</dbReference>
<dbReference type="PANTHER" id="PTHR32183">
    <property type="match status" value="1"/>
</dbReference>
<dbReference type="PANTHER" id="PTHR32183:SF6">
    <property type="entry name" value="CYSTEINE SULFINATE DESULFINASE_CYSTEINE DESULFURASE AND RELATED ENZYMES"/>
    <property type="match status" value="1"/>
</dbReference>
<name>A0A6A6UND3_9PEZI</name>
<dbReference type="EMBL" id="MU004231">
    <property type="protein sequence ID" value="KAF2672937.1"/>
    <property type="molecule type" value="Genomic_DNA"/>
</dbReference>
<dbReference type="AlphaFoldDB" id="A0A6A6UND3"/>